<dbReference type="RefSeq" id="WP_237891944.1">
    <property type="nucleotide sequence ID" value="NZ_JAKLTY010000040.1"/>
</dbReference>
<comment type="caution">
    <text evidence="1">The sequence shown here is derived from an EMBL/GenBank/DDBJ whole genome shotgun (WGS) entry which is preliminary data.</text>
</comment>
<protein>
    <submittedName>
        <fullName evidence="1">Uncharacterized protein</fullName>
    </submittedName>
</protein>
<dbReference type="EMBL" id="JAKLTY010000040">
    <property type="protein sequence ID" value="MCG2632375.1"/>
    <property type="molecule type" value="Genomic_DNA"/>
</dbReference>
<sequence>MTAHLAPTVSVRHKSQTYATTPQEAQQLNKSFIGPLYGRVFNFARGASAGGTLLLWTGRRFRLGVSISALERGIIKSGNHFAQCQNLCHLPIQIGAQIKRVSVPRTPLGCHQHLSFPLRFT</sequence>
<evidence type="ECO:0000313" key="1">
    <source>
        <dbReference type="EMBL" id="MCG2632375.1"/>
    </source>
</evidence>
<accession>A0A9X1RIN7</accession>
<proteinExistence type="predicted"/>
<organism evidence="1 2">
    <name type="scientific">Bradyrhizobium zhengyangense</name>
    <dbReference type="NCBI Taxonomy" id="2911009"/>
    <lineage>
        <taxon>Bacteria</taxon>
        <taxon>Pseudomonadati</taxon>
        <taxon>Pseudomonadota</taxon>
        <taxon>Alphaproteobacteria</taxon>
        <taxon>Hyphomicrobiales</taxon>
        <taxon>Nitrobacteraceae</taxon>
        <taxon>Bradyrhizobium</taxon>
    </lineage>
</organism>
<gene>
    <name evidence="1" type="ORF">L6654_37815</name>
</gene>
<evidence type="ECO:0000313" key="2">
    <source>
        <dbReference type="Proteomes" id="UP001139054"/>
    </source>
</evidence>
<name>A0A9X1RIN7_9BRAD</name>
<reference evidence="1" key="1">
    <citation type="submission" date="2022-01" db="EMBL/GenBank/DDBJ databases">
        <title>Genome sequnece data of strain Bradyrhizobium sp. nov.</title>
        <authorList>
            <person name="Zhang J."/>
        </authorList>
    </citation>
    <scope>NUCLEOTIDE SEQUENCE</scope>
    <source>
        <strain evidence="1">WYCCWR 13023</strain>
    </source>
</reference>
<dbReference type="AlphaFoldDB" id="A0A9X1RIN7"/>
<dbReference type="Proteomes" id="UP001139054">
    <property type="component" value="Unassembled WGS sequence"/>
</dbReference>